<dbReference type="Gene3D" id="3.40.50.1820">
    <property type="entry name" value="alpha/beta hydrolase"/>
    <property type="match status" value="1"/>
</dbReference>
<dbReference type="InterPro" id="IPR029058">
    <property type="entry name" value="AB_hydrolase_fold"/>
</dbReference>
<feature type="transmembrane region" description="Helical" evidence="2">
    <location>
        <begin position="143"/>
        <end position="161"/>
    </location>
</feature>
<accession>W5TLH1</accession>
<proteinExistence type="predicted"/>
<evidence type="ECO:0000313" key="5">
    <source>
        <dbReference type="Proteomes" id="UP000019150"/>
    </source>
</evidence>
<dbReference type="KEGG" id="nno:NONO_c50240"/>
<organism evidence="4 5">
    <name type="scientific">Nocardia nova SH22a</name>
    <dbReference type="NCBI Taxonomy" id="1415166"/>
    <lineage>
        <taxon>Bacteria</taxon>
        <taxon>Bacillati</taxon>
        <taxon>Actinomycetota</taxon>
        <taxon>Actinomycetes</taxon>
        <taxon>Mycobacteriales</taxon>
        <taxon>Nocardiaceae</taxon>
        <taxon>Nocardia</taxon>
    </lineage>
</organism>
<evidence type="ECO:0000313" key="4">
    <source>
        <dbReference type="EMBL" id="AHH19808.1"/>
    </source>
</evidence>
<feature type="domain" description="Serine aminopeptidase S33" evidence="3">
    <location>
        <begin position="24"/>
        <end position="138"/>
    </location>
</feature>
<dbReference type="AlphaFoldDB" id="W5TLH1"/>
<feature type="compositionally biased region" description="Basic and acidic residues" evidence="1">
    <location>
        <begin position="1"/>
        <end position="10"/>
    </location>
</feature>
<keyword evidence="5" id="KW-1185">Reference proteome</keyword>
<evidence type="ECO:0000256" key="1">
    <source>
        <dbReference type="SAM" id="MobiDB-lite"/>
    </source>
</evidence>
<dbReference type="EMBL" id="CP006850">
    <property type="protein sequence ID" value="AHH19808.1"/>
    <property type="molecule type" value="Genomic_DNA"/>
</dbReference>
<dbReference type="InterPro" id="IPR017208">
    <property type="entry name" value="UCP037442_abhydr"/>
</dbReference>
<evidence type="ECO:0000256" key="2">
    <source>
        <dbReference type="SAM" id="Phobius"/>
    </source>
</evidence>
<keyword evidence="2" id="KW-0472">Membrane</keyword>
<dbReference type="PATRIC" id="fig|1415166.3.peg.5182"/>
<evidence type="ECO:0000259" key="3">
    <source>
        <dbReference type="Pfam" id="PF12146"/>
    </source>
</evidence>
<dbReference type="STRING" id="1415166.NONO_c50240"/>
<keyword evidence="4" id="KW-0378">Hydrolase</keyword>
<keyword evidence="2" id="KW-0812">Transmembrane</keyword>
<dbReference type="HOGENOM" id="CLU_058232_1_0_11"/>
<dbReference type="InterPro" id="IPR022742">
    <property type="entry name" value="Hydrolase_4"/>
</dbReference>
<name>W5TLH1_9NOCA</name>
<dbReference type="RefSeq" id="WP_237754954.1">
    <property type="nucleotide sequence ID" value="NZ_CP006850.1"/>
</dbReference>
<sequence>MASRFDDSGRSHAGNSRPGGRSPLVLIAPAMAIGSGYYRPLVAEFAARGWEAKAMTRRGFETGRPRASRGLDWAYDDEIDDIATEVANARADHPDRPIILLGHSLGGQLAAGHELTRSPVDGLVTVGGALPYHRTYPLSGPHLLVMGAVIVPLLTALFGYLPQPAFGAPGARTMMREWARMVVTGRPPFPMESRIRTPSLVIGLDHDAMAPARSIDSFATRIFEASAVTRWHYRDDDVPAGASNDHIGWVRTSAPIVDRIVTWWETTSGTARAVVDRSRSVR</sequence>
<keyword evidence="2" id="KW-1133">Transmembrane helix</keyword>
<feature type="region of interest" description="Disordered" evidence="1">
    <location>
        <begin position="1"/>
        <end position="21"/>
    </location>
</feature>
<protein>
    <submittedName>
        <fullName evidence="4">Putative hydrolase, alpha/beta hydrolase family</fullName>
    </submittedName>
</protein>
<dbReference type="GO" id="GO:0016787">
    <property type="term" value="F:hydrolase activity"/>
    <property type="evidence" value="ECO:0007669"/>
    <property type="project" value="UniProtKB-KW"/>
</dbReference>
<dbReference type="PIRSF" id="PIRSF037442">
    <property type="entry name" value="UCP037442_abhydr"/>
    <property type="match status" value="1"/>
</dbReference>
<dbReference type="Pfam" id="PF12146">
    <property type="entry name" value="Hydrolase_4"/>
    <property type="match status" value="1"/>
</dbReference>
<gene>
    <name evidence="4" type="ORF">NONO_c50240</name>
</gene>
<dbReference type="SUPFAM" id="SSF53474">
    <property type="entry name" value="alpha/beta-Hydrolases"/>
    <property type="match status" value="1"/>
</dbReference>
<dbReference type="Proteomes" id="UP000019150">
    <property type="component" value="Chromosome"/>
</dbReference>
<reference evidence="4 5" key="1">
    <citation type="journal article" date="2014" name="Appl. Environ. Microbiol.">
        <title>Insights into the Microbial Degradation of Rubber and Gutta-Percha by Analysis of the Complete Genome of Nocardia nova SH22a.</title>
        <authorList>
            <person name="Luo Q."/>
            <person name="Hiessl S."/>
            <person name="Poehlein A."/>
            <person name="Daniel R."/>
            <person name="Steinbuchel A."/>
        </authorList>
    </citation>
    <scope>NUCLEOTIDE SEQUENCE [LARGE SCALE GENOMIC DNA]</scope>
    <source>
        <strain evidence="4">SH22a</strain>
    </source>
</reference>
<dbReference type="eggNOG" id="COG4757">
    <property type="taxonomic scope" value="Bacteria"/>
</dbReference>